<evidence type="ECO:0000259" key="2">
    <source>
        <dbReference type="PROSITE" id="PS50966"/>
    </source>
</evidence>
<keyword evidence="1" id="KW-0479">Metal-binding</keyword>
<keyword evidence="1" id="KW-0863">Zinc-finger</keyword>
<evidence type="ECO:0000313" key="3">
    <source>
        <dbReference type="EMBL" id="CDQ75179.1"/>
    </source>
</evidence>
<organism evidence="3 4">
    <name type="scientific">Oncorhynchus mykiss</name>
    <name type="common">Rainbow trout</name>
    <name type="synonym">Salmo gairdneri</name>
    <dbReference type="NCBI Taxonomy" id="8022"/>
    <lineage>
        <taxon>Eukaryota</taxon>
        <taxon>Metazoa</taxon>
        <taxon>Chordata</taxon>
        <taxon>Craniata</taxon>
        <taxon>Vertebrata</taxon>
        <taxon>Euteleostomi</taxon>
        <taxon>Actinopterygii</taxon>
        <taxon>Neopterygii</taxon>
        <taxon>Teleostei</taxon>
        <taxon>Protacanthopterygii</taxon>
        <taxon>Salmoniformes</taxon>
        <taxon>Salmonidae</taxon>
        <taxon>Salmoninae</taxon>
        <taxon>Oncorhynchus</taxon>
    </lineage>
</organism>
<dbReference type="Proteomes" id="UP000193380">
    <property type="component" value="Unassembled WGS sequence"/>
</dbReference>
<accession>A0A060XD00</accession>
<keyword evidence="1" id="KW-0862">Zinc</keyword>
<evidence type="ECO:0000256" key="1">
    <source>
        <dbReference type="PROSITE-ProRule" id="PRU00325"/>
    </source>
</evidence>
<proteinExistence type="predicted"/>
<feature type="domain" description="SWIM-type" evidence="2">
    <location>
        <begin position="9"/>
        <end position="39"/>
    </location>
</feature>
<dbReference type="PROSITE" id="PS50966">
    <property type="entry name" value="ZF_SWIM"/>
    <property type="match status" value="1"/>
</dbReference>
<protein>
    <recommendedName>
        <fullName evidence="2">SWIM-type domain-containing protein</fullName>
    </recommendedName>
</protein>
<reference evidence="3" key="1">
    <citation type="journal article" date="2014" name="Nat. Commun.">
        <title>The rainbow trout genome provides novel insights into evolution after whole-genome duplication in vertebrates.</title>
        <authorList>
            <person name="Berthelot C."/>
            <person name="Brunet F."/>
            <person name="Chalopin D."/>
            <person name="Juanchich A."/>
            <person name="Bernard M."/>
            <person name="Noel B."/>
            <person name="Bento P."/>
            <person name="Da Silva C."/>
            <person name="Labadie K."/>
            <person name="Alberti A."/>
            <person name="Aury J.M."/>
            <person name="Louis A."/>
            <person name="Dehais P."/>
            <person name="Bardou P."/>
            <person name="Montfort J."/>
            <person name="Klopp C."/>
            <person name="Cabau C."/>
            <person name="Gaspin C."/>
            <person name="Thorgaard G.H."/>
            <person name="Boussaha M."/>
            <person name="Quillet E."/>
            <person name="Guyomard R."/>
            <person name="Galiana D."/>
            <person name="Bobe J."/>
            <person name="Volff J.N."/>
            <person name="Genet C."/>
            <person name="Wincker P."/>
            <person name="Jaillon O."/>
            <person name="Roest Crollius H."/>
            <person name="Guiguen Y."/>
        </authorList>
    </citation>
    <scope>NUCLEOTIDE SEQUENCE [LARGE SCALE GENOMIC DNA]</scope>
</reference>
<dbReference type="PaxDb" id="8022-A0A060XD00"/>
<name>A0A060XD00_ONCMY</name>
<evidence type="ECO:0000313" key="4">
    <source>
        <dbReference type="Proteomes" id="UP000193380"/>
    </source>
</evidence>
<gene>
    <name evidence="3" type="ORF">GSONMT00062634001</name>
</gene>
<reference evidence="3" key="2">
    <citation type="submission" date="2014-03" db="EMBL/GenBank/DDBJ databases">
        <authorList>
            <person name="Genoscope - CEA"/>
        </authorList>
    </citation>
    <scope>NUCLEOTIDE SEQUENCE</scope>
</reference>
<sequence length="249" mass="27083">MKMVLKHSVPVIVVQSHCCSCVAGSALCNHLVALLYQTAHYSQLNIPAAPPVHSCTDTEQHWHKPRTLGVKPGPVGGIEFRKPINSCADGIRSSLYKALNGYMPDMDFLCVSETYANFSPLPAPPVTTMEMSADVPLVESSFGPVQCGSVLSYQLPQPKTHEIVKIADAPSPPILPLDGYRLQASQCAYVLSHQEQFHLKALETTYEMSQSQGCYKGAEQQPGMASAQENENNILSFPRGLPCLGRDLS</sequence>
<dbReference type="GO" id="GO:0008270">
    <property type="term" value="F:zinc ion binding"/>
    <property type="evidence" value="ECO:0007669"/>
    <property type="project" value="UniProtKB-KW"/>
</dbReference>
<dbReference type="AlphaFoldDB" id="A0A060XD00"/>
<dbReference type="InterPro" id="IPR007527">
    <property type="entry name" value="Znf_SWIM"/>
</dbReference>
<dbReference type="EMBL" id="FR905033">
    <property type="protein sequence ID" value="CDQ75179.1"/>
    <property type="molecule type" value="Genomic_DNA"/>
</dbReference>